<feature type="transmembrane region" description="Helical" evidence="1">
    <location>
        <begin position="42"/>
        <end position="60"/>
    </location>
</feature>
<organism evidence="2">
    <name type="scientific">Brassica oleracea</name>
    <name type="common">Wild cabbage</name>
    <dbReference type="NCBI Taxonomy" id="3712"/>
    <lineage>
        <taxon>Eukaryota</taxon>
        <taxon>Viridiplantae</taxon>
        <taxon>Streptophyta</taxon>
        <taxon>Embryophyta</taxon>
        <taxon>Tracheophyta</taxon>
        <taxon>Spermatophyta</taxon>
        <taxon>Magnoliopsida</taxon>
        <taxon>eudicotyledons</taxon>
        <taxon>Gunneridae</taxon>
        <taxon>Pentapetalae</taxon>
        <taxon>rosids</taxon>
        <taxon>malvids</taxon>
        <taxon>Brassicales</taxon>
        <taxon>Brassicaceae</taxon>
        <taxon>Brassiceae</taxon>
        <taxon>Brassica</taxon>
    </lineage>
</organism>
<keyword evidence="1" id="KW-1133">Transmembrane helix</keyword>
<keyword evidence="1" id="KW-0812">Transmembrane</keyword>
<evidence type="ECO:0000256" key="1">
    <source>
        <dbReference type="SAM" id="Phobius"/>
    </source>
</evidence>
<name>A0A3P6H0W9_BRAOL</name>
<feature type="transmembrane region" description="Helical" evidence="1">
    <location>
        <begin position="12"/>
        <end position="36"/>
    </location>
</feature>
<dbReference type="AlphaFoldDB" id="A0A3P6H0W9"/>
<gene>
    <name evidence="2" type="ORF">BOLC6T39147H</name>
</gene>
<protein>
    <submittedName>
        <fullName evidence="2">Uncharacterized protein</fullName>
    </submittedName>
</protein>
<proteinExistence type="predicted"/>
<evidence type="ECO:0000313" key="2">
    <source>
        <dbReference type="EMBL" id="VDD63694.1"/>
    </source>
</evidence>
<keyword evidence="1" id="KW-0472">Membrane</keyword>
<reference evidence="2" key="1">
    <citation type="submission" date="2018-11" db="EMBL/GenBank/DDBJ databases">
        <authorList>
            <consortium name="Genoscope - CEA"/>
            <person name="William W."/>
        </authorList>
    </citation>
    <scope>NUCLEOTIDE SEQUENCE</scope>
</reference>
<sequence length="117" mass="13128">MRCTRGARRLRRCGLCLFVLMVSGLLSVTTLSFVGILRLAKLLVVGTLMMISFRTILPLLHPQTNHTMMRCDDVWIDACVSVSVPDCVLKRGTNSIIILTLDLFTNERGVYSLIVSW</sequence>
<dbReference type="EMBL" id="LR031880">
    <property type="protein sequence ID" value="VDD63694.1"/>
    <property type="molecule type" value="Genomic_DNA"/>
</dbReference>
<accession>A0A3P6H0W9</accession>